<dbReference type="EMBL" id="BMOD01000022">
    <property type="protein sequence ID" value="GGJ50860.1"/>
    <property type="molecule type" value="Genomic_DNA"/>
</dbReference>
<dbReference type="Pfam" id="PF01933">
    <property type="entry name" value="CofD"/>
    <property type="match status" value="1"/>
</dbReference>
<dbReference type="Gene3D" id="3.40.50.10680">
    <property type="entry name" value="CofD-like domains"/>
    <property type="match status" value="1"/>
</dbReference>
<protein>
    <recommendedName>
        <fullName evidence="2">Putative gluconeogenesis factor</fullName>
    </recommendedName>
</protein>
<evidence type="ECO:0000313" key="4">
    <source>
        <dbReference type="EMBL" id="GGJ50860.1"/>
    </source>
</evidence>
<comment type="caution">
    <text evidence="4">The sequence shown here is derived from an EMBL/GenBank/DDBJ whole genome shotgun (WGS) entry which is preliminary data.</text>
</comment>
<dbReference type="HAMAP" id="MF_00973">
    <property type="entry name" value="Gluconeogen_factor"/>
    <property type="match status" value="1"/>
</dbReference>
<dbReference type="PANTHER" id="PTHR30135:SF3">
    <property type="entry name" value="GLUCONEOGENESIS FACTOR-RELATED"/>
    <property type="match status" value="1"/>
</dbReference>
<dbReference type="NCBIfam" id="TIGR01826">
    <property type="entry name" value="CofD_related"/>
    <property type="match status" value="1"/>
</dbReference>
<comment type="function">
    <text evidence="2">Required for morphogenesis under gluconeogenic growth conditions.</text>
</comment>
<comment type="subcellular location">
    <subcellularLocation>
        <location evidence="2">Cytoplasm</location>
    </subcellularLocation>
</comment>
<accession>A0ABQ2DC26</accession>
<name>A0ABQ2DC26_9DEIO</name>
<dbReference type="PANTHER" id="PTHR30135">
    <property type="entry name" value="UNCHARACTERIZED PROTEIN YVCK-RELATED"/>
    <property type="match status" value="1"/>
</dbReference>
<dbReference type="SUPFAM" id="SSF142338">
    <property type="entry name" value="CofD-like"/>
    <property type="match status" value="1"/>
</dbReference>
<evidence type="ECO:0000256" key="2">
    <source>
        <dbReference type="HAMAP-Rule" id="MF_00973"/>
    </source>
</evidence>
<keyword evidence="3" id="KW-0812">Transmembrane</keyword>
<comment type="similarity">
    <text evidence="2">Belongs to the gluconeogenesis factor family.</text>
</comment>
<feature type="transmembrane region" description="Helical" evidence="3">
    <location>
        <begin position="77"/>
        <end position="99"/>
    </location>
</feature>
<evidence type="ECO:0000256" key="3">
    <source>
        <dbReference type="SAM" id="Phobius"/>
    </source>
</evidence>
<dbReference type="InterPro" id="IPR002882">
    <property type="entry name" value="CofD"/>
</dbReference>
<keyword evidence="1 2" id="KW-0963">Cytoplasm</keyword>
<proteinExistence type="inferred from homology"/>
<keyword evidence="5" id="KW-1185">Reference proteome</keyword>
<evidence type="ECO:0000256" key="1">
    <source>
        <dbReference type="ARBA" id="ARBA00022490"/>
    </source>
</evidence>
<organism evidence="4 5">
    <name type="scientific">Deinococcus roseus</name>
    <dbReference type="NCBI Taxonomy" id="392414"/>
    <lineage>
        <taxon>Bacteria</taxon>
        <taxon>Thermotogati</taxon>
        <taxon>Deinococcota</taxon>
        <taxon>Deinococci</taxon>
        <taxon>Deinococcales</taxon>
        <taxon>Deinococcaceae</taxon>
        <taxon>Deinococcus</taxon>
    </lineage>
</organism>
<feature type="transmembrane region" description="Helical" evidence="3">
    <location>
        <begin position="33"/>
        <end position="53"/>
    </location>
</feature>
<keyword evidence="3" id="KW-0472">Membrane</keyword>
<dbReference type="CDD" id="cd07187">
    <property type="entry name" value="YvcK_like"/>
    <property type="match status" value="1"/>
</dbReference>
<dbReference type="InterPro" id="IPR038136">
    <property type="entry name" value="CofD-like_dom_sf"/>
</dbReference>
<reference evidence="5" key="1">
    <citation type="journal article" date="2019" name="Int. J. Syst. Evol. Microbiol.">
        <title>The Global Catalogue of Microorganisms (GCM) 10K type strain sequencing project: providing services to taxonomists for standard genome sequencing and annotation.</title>
        <authorList>
            <consortium name="The Broad Institute Genomics Platform"/>
            <consortium name="The Broad Institute Genome Sequencing Center for Infectious Disease"/>
            <person name="Wu L."/>
            <person name="Ma J."/>
        </authorList>
    </citation>
    <scope>NUCLEOTIDE SEQUENCE [LARGE SCALE GENOMIC DNA]</scope>
    <source>
        <strain evidence="5">JCM 14370</strain>
    </source>
</reference>
<dbReference type="Proteomes" id="UP000632222">
    <property type="component" value="Unassembled WGS sequence"/>
</dbReference>
<gene>
    <name evidence="4" type="ORF">GCM10008938_41070</name>
</gene>
<dbReference type="RefSeq" id="WP_189006176.1">
    <property type="nucleotide sequence ID" value="NZ_BMOD01000022.1"/>
</dbReference>
<dbReference type="InterPro" id="IPR010119">
    <property type="entry name" value="Gluconeogen_factor"/>
</dbReference>
<sequence>MNWHHEVRRISERSATAGRLAKWLTPGMNVKRYFALLIISLSILMVGFLHFVWTGPYRFIATKWILFLNSFTNPELMPLWAVGLIVTLLALSGAIWSVFKLNRTFLKATGLEPSQAADHMYSRNALARGPKIVALGGGTGLSNLLSGLKEYTSNITAVVAVTDDGGSSGKLRRDLQMIAPGDMTDCYAALSDSPVLARLLLHRFSRGEGIQGHTFGNLMLATLSEEKGHFEGAAHDLNDILKVRGRVFPATHDPAVLVSELQTGELIFGESHLAEQRQGRKIERIRLDPPEVRAPQEVIDALLDAEMIVIGPGSLFTSLIPTVLVPEVRKAIQHSKARLIYVTNIMSEPGETDDLSLEAHIDMLIRHMGREPDVILVNDSPLQKDVLERYQKEGARELSKDPLPEKWLGRVERAPLVAMGRGQHDPYLVSRAITELLYTPRRKTHH</sequence>
<keyword evidence="3" id="KW-1133">Transmembrane helix</keyword>
<evidence type="ECO:0000313" key="5">
    <source>
        <dbReference type="Proteomes" id="UP000632222"/>
    </source>
</evidence>